<evidence type="ECO:0000256" key="6">
    <source>
        <dbReference type="ARBA" id="ARBA00023136"/>
    </source>
</evidence>
<sequence>MIILHDDEYYRIRRPPPDLGPLRNFLRFIWDKDRKAFLDRTAAEWGQLGIFYLCFFAVLGSIFAIQMKISIDYVSQLEKPFFQYAGVSSNSLFGKNLRLARSTFDSPGIVFKPNSMSATSPLISVSNTTSRTRSKRYIRALSDFLREYEKDTSNYNLNCPNEYSKMDRTEKPCYFDIKSLGKCSESPYGYTKPLQPCVLIKFNKKFDWIPEYYNYSSTLPENMPITLKKAVRESRKFYVWLSCDGANNVDKEHIGEIDYAPSPGFPVEYFPFTGQPSYLSPIVALKFKSLTPHRLVTVECNLWASNIEQRSRYSLDFQIMIGNVVHTIIISFVIIEDMC</sequence>
<dbReference type="GO" id="GO:1990573">
    <property type="term" value="P:potassium ion import across plasma membrane"/>
    <property type="evidence" value="ECO:0007669"/>
    <property type="project" value="TreeGrafter"/>
</dbReference>
<reference evidence="8 9" key="1">
    <citation type="submission" date="2015-07" db="EMBL/GenBank/DDBJ databases">
        <title>The genome of Habropoda laboriosa.</title>
        <authorList>
            <person name="Pan H."/>
            <person name="Kapheim K."/>
        </authorList>
    </citation>
    <scope>NUCLEOTIDE SEQUENCE [LARGE SCALE GENOMIC DNA]</scope>
    <source>
        <strain evidence="8">0110345459</strain>
    </source>
</reference>
<comment type="subcellular location">
    <subcellularLocation>
        <location evidence="1">Membrane</location>
        <topology evidence="1">Single-pass type II membrane protein</topology>
    </subcellularLocation>
</comment>
<gene>
    <name evidence="8" type="ORF">WH47_07667</name>
</gene>
<keyword evidence="3 7" id="KW-0812">Transmembrane</keyword>
<evidence type="ECO:0000256" key="2">
    <source>
        <dbReference type="ARBA" id="ARBA00005876"/>
    </source>
</evidence>
<dbReference type="PANTHER" id="PTHR11523:SF28">
    <property type="entry name" value="NA_K-ATPASE BETA SUBUNIT ISOFORM 4-RELATED"/>
    <property type="match status" value="1"/>
</dbReference>
<dbReference type="Gene3D" id="2.60.40.1660">
    <property type="entry name" value="Na, k-atpase alpha subunit"/>
    <property type="match status" value="1"/>
</dbReference>
<keyword evidence="6 7" id="KW-0472">Membrane</keyword>
<dbReference type="OrthoDB" id="5912413at2759"/>
<dbReference type="GO" id="GO:0030007">
    <property type="term" value="P:intracellular potassium ion homeostasis"/>
    <property type="evidence" value="ECO:0007669"/>
    <property type="project" value="TreeGrafter"/>
</dbReference>
<dbReference type="GO" id="GO:0001671">
    <property type="term" value="F:ATPase activator activity"/>
    <property type="evidence" value="ECO:0007669"/>
    <property type="project" value="TreeGrafter"/>
</dbReference>
<proteinExistence type="inferred from homology"/>
<evidence type="ECO:0000313" key="8">
    <source>
        <dbReference type="EMBL" id="KOC60534.1"/>
    </source>
</evidence>
<organism evidence="8 9">
    <name type="scientific">Habropoda laboriosa</name>
    <dbReference type="NCBI Taxonomy" id="597456"/>
    <lineage>
        <taxon>Eukaryota</taxon>
        <taxon>Metazoa</taxon>
        <taxon>Ecdysozoa</taxon>
        <taxon>Arthropoda</taxon>
        <taxon>Hexapoda</taxon>
        <taxon>Insecta</taxon>
        <taxon>Pterygota</taxon>
        <taxon>Neoptera</taxon>
        <taxon>Endopterygota</taxon>
        <taxon>Hymenoptera</taxon>
        <taxon>Apocrita</taxon>
        <taxon>Aculeata</taxon>
        <taxon>Apoidea</taxon>
        <taxon>Anthophila</taxon>
        <taxon>Apidae</taxon>
        <taxon>Habropoda</taxon>
    </lineage>
</organism>
<evidence type="ECO:0000313" key="9">
    <source>
        <dbReference type="Proteomes" id="UP000053825"/>
    </source>
</evidence>
<feature type="transmembrane region" description="Helical" evidence="7">
    <location>
        <begin position="315"/>
        <end position="335"/>
    </location>
</feature>
<dbReference type="InterPro" id="IPR038702">
    <property type="entry name" value="Na/K_ATPase_sub_beta_sf"/>
</dbReference>
<evidence type="ECO:0000256" key="4">
    <source>
        <dbReference type="ARBA" id="ARBA00022968"/>
    </source>
</evidence>
<name>A0A0L7QPQ0_9HYME</name>
<evidence type="ECO:0000256" key="5">
    <source>
        <dbReference type="ARBA" id="ARBA00022989"/>
    </source>
</evidence>
<dbReference type="GO" id="GO:0036376">
    <property type="term" value="P:sodium ion export across plasma membrane"/>
    <property type="evidence" value="ECO:0007669"/>
    <property type="project" value="TreeGrafter"/>
</dbReference>
<dbReference type="STRING" id="597456.A0A0L7QPQ0"/>
<comment type="similarity">
    <text evidence="2">Belongs to the X(+)/potassium ATPases subunit beta family.</text>
</comment>
<accession>A0A0L7QPQ0</accession>
<dbReference type="InterPro" id="IPR000402">
    <property type="entry name" value="Na/K_ATPase_sub_beta"/>
</dbReference>
<evidence type="ECO:0000256" key="7">
    <source>
        <dbReference type="SAM" id="Phobius"/>
    </source>
</evidence>
<feature type="transmembrane region" description="Helical" evidence="7">
    <location>
        <begin position="45"/>
        <end position="65"/>
    </location>
</feature>
<evidence type="ECO:0000256" key="3">
    <source>
        <dbReference type="ARBA" id="ARBA00022692"/>
    </source>
</evidence>
<keyword evidence="9" id="KW-1185">Reference proteome</keyword>
<dbReference type="GO" id="GO:0005890">
    <property type="term" value="C:sodium:potassium-exchanging ATPase complex"/>
    <property type="evidence" value="ECO:0007669"/>
    <property type="project" value="InterPro"/>
</dbReference>
<keyword evidence="4" id="KW-0735">Signal-anchor</keyword>
<dbReference type="Pfam" id="PF00287">
    <property type="entry name" value="Na_K-ATPase"/>
    <property type="match status" value="1"/>
</dbReference>
<evidence type="ECO:0000256" key="1">
    <source>
        <dbReference type="ARBA" id="ARBA00004606"/>
    </source>
</evidence>
<keyword evidence="5 7" id="KW-1133">Transmembrane helix</keyword>
<dbReference type="EMBL" id="KQ414813">
    <property type="protein sequence ID" value="KOC60534.1"/>
    <property type="molecule type" value="Genomic_DNA"/>
</dbReference>
<protein>
    <submittedName>
        <fullName evidence="8">Sodium/potassium-transporting ATPase subunit beta</fullName>
    </submittedName>
</protein>
<dbReference type="AlphaFoldDB" id="A0A0L7QPQ0"/>
<dbReference type="Proteomes" id="UP000053825">
    <property type="component" value="Unassembled WGS sequence"/>
</dbReference>
<dbReference type="PANTHER" id="PTHR11523">
    <property type="entry name" value="SODIUM/POTASSIUM-DEPENDENT ATPASE BETA SUBUNIT"/>
    <property type="match status" value="1"/>
</dbReference>
<dbReference type="GO" id="GO:0006883">
    <property type="term" value="P:intracellular sodium ion homeostasis"/>
    <property type="evidence" value="ECO:0007669"/>
    <property type="project" value="TreeGrafter"/>
</dbReference>